<dbReference type="InterPro" id="IPR037196">
    <property type="entry name" value="HSP90_C"/>
</dbReference>
<gene>
    <name evidence="8" type="ORF">CEPIT_LOCUS37140</name>
</gene>
<dbReference type="InterPro" id="IPR020575">
    <property type="entry name" value="Hsp90_N"/>
</dbReference>
<evidence type="ECO:0000256" key="5">
    <source>
        <dbReference type="PIRSR" id="PIRSR002583-1"/>
    </source>
</evidence>
<feature type="region of interest" description="Disordered" evidence="7">
    <location>
        <begin position="256"/>
        <end position="277"/>
    </location>
</feature>
<sequence>MEEVEVEVEVEDHGDAKMYEFHPDIKRIFSWISNTPGFFSDKDSDKFLYELIMTRYQELDKRLYKSLTDKNELLQQHYRIQGSSLFICIIPDKANNRLIITDSGIGMTKDDLVKMGTMATSGTKKFVKALENGIDIHDICQPLGVGIYSSYLVSEKVIVTTKHNNDHDPYVWESQAGSSFTVTNDPDGDWDWDPLHGDLLPMGSGTKIALYLKEPHLHYLEESRLKDLIKKHSDQFISHPIFLSIEIEKTIMEYSDDEDEEVEKTDEEGKVDEEKHENKKKKKKIKEVWREWCLVNEQKPIWIRKPEDITQEEYALFYKSLNTNKWEENLAVKHFSLEAGLLKFKALLFVPKRAPSDSFDAKKVNNIKLYVRRVLIMESCEELIPQYLSFVEGVVDCEDLPLNICGETLKENRIIDWMVIRKNLVNKCLELFSEIAKDKEYYTIFYEAFSKNLKLGMHEDSQNRTKLAELLRYPSTKSRDELTSLKEYVTRMKEGQNYIYYNIKGGKSEKAAKRLKNKGYEVLLMVEAIDEYSIGQLKEFEGKKLICAAKEGLKLEESEEELKKNEELKAKFEGLCQVMKDLLGDKVEKVVVTDRVMDHACCLVTPQCGWAANMERNEKLYPSSKPTMEISPEESIIQELRQEASALKELIVMVFKTAQ</sequence>
<dbReference type="PANTHER" id="PTHR11528">
    <property type="entry name" value="HEAT SHOCK PROTEIN 90 FAMILY MEMBER"/>
    <property type="match status" value="1"/>
</dbReference>
<feature type="binding site" evidence="5">
    <location>
        <position position="102"/>
    </location>
    <ligand>
        <name>ATP</name>
        <dbReference type="ChEBI" id="CHEBI:30616"/>
    </ligand>
</feature>
<evidence type="ECO:0000256" key="7">
    <source>
        <dbReference type="SAM" id="MobiDB-lite"/>
    </source>
</evidence>
<dbReference type="InterPro" id="IPR036890">
    <property type="entry name" value="HATPase_C_sf"/>
</dbReference>
<organism evidence="8 9">
    <name type="scientific">Cuscuta epithymum</name>
    <dbReference type="NCBI Taxonomy" id="186058"/>
    <lineage>
        <taxon>Eukaryota</taxon>
        <taxon>Viridiplantae</taxon>
        <taxon>Streptophyta</taxon>
        <taxon>Embryophyta</taxon>
        <taxon>Tracheophyta</taxon>
        <taxon>Spermatophyta</taxon>
        <taxon>Magnoliopsida</taxon>
        <taxon>eudicotyledons</taxon>
        <taxon>Gunneridae</taxon>
        <taxon>Pentapetalae</taxon>
        <taxon>asterids</taxon>
        <taxon>lamiids</taxon>
        <taxon>Solanales</taxon>
        <taxon>Convolvulaceae</taxon>
        <taxon>Cuscuteae</taxon>
        <taxon>Cuscuta</taxon>
        <taxon>Cuscuta subgen. Cuscuta</taxon>
    </lineage>
</organism>
<dbReference type="Pfam" id="PF00183">
    <property type="entry name" value="HSP90"/>
    <property type="match status" value="1"/>
</dbReference>
<keyword evidence="9" id="KW-1185">Reference proteome</keyword>
<feature type="binding site" evidence="5">
    <location>
        <position position="107"/>
    </location>
    <ligand>
        <name>ATP</name>
        <dbReference type="ChEBI" id="CHEBI:30616"/>
    </ligand>
</feature>
<dbReference type="SUPFAM" id="SSF110942">
    <property type="entry name" value="HSP90 C-terminal domain"/>
    <property type="match status" value="1"/>
</dbReference>
<proteinExistence type="inferred from homology"/>
<dbReference type="InterPro" id="IPR001404">
    <property type="entry name" value="Hsp90_fam"/>
</dbReference>
<keyword evidence="4" id="KW-0143">Chaperone</keyword>
<name>A0AAV0FUX4_9ASTE</name>
<dbReference type="PRINTS" id="PR00775">
    <property type="entry name" value="HEATSHOCK90"/>
</dbReference>
<reference evidence="8" key="1">
    <citation type="submission" date="2022-07" db="EMBL/GenBank/DDBJ databases">
        <authorList>
            <person name="Macas J."/>
            <person name="Novak P."/>
            <person name="Neumann P."/>
        </authorList>
    </citation>
    <scope>NUCLEOTIDE SEQUENCE</scope>
</reference>
<dbReference type="GO" id="GO:0140662">
    <property type="term" value="F:ATP-dependent protein folding chaperone"/>
    <property type="evidence" value="ECO:0007669"/>
    <property type="project" value="InterPro"/>
</dbReference>
<feature type="binding site" evidence="5">
    <location>
        <position position="50"/>
    </location>
    <ligand>
        <name>ATP</name>
        <dbReference type="ChEBI" id="CHEBI:30616"/>
    </ligand>
</feature>
<evidence type="ECO:0008006" key="10">
    <source>
        <dbReference type="Google" id="ProtNLM"/>
    </source>
</evidence>
<feature type="binding site" evidence="5">
    <location>
        <begin position="121"/>
        <end position="122"/>
    </location>
    <ligand>
        <name>ATP</name>
        <dbReference type="ChEBI" id="CHEBI:30616"/>
    </ligand>
</feature>
<keyword evidence="3 5" id="KW-0067">ATP-binding</keyword>
<dbReference type="AlphaFoldDB" id="A0AAV0FUX4"/>
<evidence type="ECO:0000256" key="3">
    <source>
        <dbReference type="ARBA" id="ARBA00022840"/>
    </source>
</evidence>
<feature type="coiled-coil region" evidence="6">
    <location>
        <begin position="548"/>
        <end position="575"/>
    </location>
</feature>
<dbReference type="InterPro" id="IPR020568">
    <property type="entry name" value="Ribosomal_Su5_D2-typ_SF"/>
</dbReference>
<dbReference type="GO" id="GO:0005524">
    <property type="term" value="F:ATP binding"/>
    <property type="evidence" value="ECO:0007669"/>
    <property type="project" value="UniProtKB-KW"/>
</dbReference>
<protein>
    <recommendedName>
        <fullName evidence="10">Heat shock protein 90</fullName>
    </recommendedName>
</protein>
<comment type="similarity">
    <text evidence="1">Belongs to the heat shock protein 90 family.</text>
</comment>
<keyword evidence="2 5" id="KW-0547">Nucleotide-binding</keyword>
<dbReference type="GO" id="GO:0016887">
    <property type="term" value="F:ATP hydrolysis activity"/>
    <property type="evidence" value="ECO:0007669"/>
    <property type="project" value="InterPro"/>
</dbReference>
<feature type="binding site" evidence="5">
    <location>
        <position position="206"/>
    </location>
    <ligand>
        <name>ATP</name>
        <dbReference type="ChEBI" id="CHEBI:30616"/>
    </ligand>
</feature>
<dbReference type="PIRSF" id="PIRSF002583">
    <property type="entry name" value="Hsp90"/>
    <property type="match status" value="1"/>
</dbReference>
<dbReference type="Gene3D" id="3.30.230.80">
    <property type="match status" value="1"/>
</dbReference>
<dbReference type="GO" id="GO:0051082">
    <property type="term" value="F:unfolded protein binding"/>
    <property type="evidence" value="ECO:0007669"/>
    <property type="project" value="InterPro"/>
</dbReference>
<evidence type="ECO:0000256" key="4">
    <source>
        <dbReference type="ARBA" id="ARBA00023186"/>
    </source>
</evidence>
<comment type="caution">
    <text evidence="8">The sequence shown here is derived from an EMBL/GenBank/DDBJ whole genome shotgun (WGS) entry which is preliminary data.</text>
</comment>
<dbReference type="Gene3D" id="3.30.565.10">
    <property type="entry name" value="Histidine kinase-like ATPase, C-terminal domain"/>
    <property type="match status" value="1"/>
</dbReference>
<evidence type="ECO:0000313" key="9">
    <source>
        <dbReference type="Proteomes" id="UP001152523"/>
    </source>
</evidence>
<evidence type="ECO:0000256" key="6">
    <source>
        <dbReference type="SAM" id="Coils"/>
    </source>
</evidence>
<keyword evidence="6" id="KW-0175">Coiled coil</keyword>
<dbReference type="NCBIfam" id="NF003555">
    <property type="entry name" value="PRK05218.1"/>
    <property type="match status" value="1"/>
</dbReference>
<accession>A0AAV0FUX4</accession>
<dbReference type="Proteomes" id="UP001152523">
    <property type="component" value="Unassembled WGS sequence"/>
</dbReference>
<dbReference type="Gene3D" id="3.40.50.11260">
    <property type="match status" value="1"/>
</dbReference>
<feature type="compositionally biased region" description="Acidic residues" evidence="7">
    <location>
        <begin position="256"/>
        <end position="271"/>
    </location>
</feature>
<dbReference type="Gene3D" id="1.20.120.790">
    <property type="entry name" value="Heat shock protein 90, C-terminal domain"/>
    <property type="match status" value="1"/>
</dbReference>
<evidence type="ECO:0000313" key="8">
    <source>
        <dbReference type="EMBL" id="CAH9138862.1"/>
    </source>
</evidence>
<evidence type="ECO:0000256" key="1">
    <source>
        <dbReference type="ARBA" id="ARBA00008239"/>
    </source>
</evidence>
<dbReference type="EMBL" id="CAMAPF010001012">
    <property type="protein sequence ID" value="CAH9138862.1"/>
    <property type="molecule type" value="Genomic_DNA"/>
</dbReference>
<evidence type="ECO:0000256" key="2">
    <source>
        <dbReference type="ARBA" id="ARBA00022741"/>
    </source>
</evidence>
<dbReference type="SUPFAM" id="SSF54211">
    <property type="entry name" value="Ribosomal protein S5 domain 2-like"/>
    <property type="match status" value="1"/>
</dbReference>
<dbReference type="FunFam" id="3.30.230.80:FF:000001">
    <property type="entry name" value="Heat shock protein 90 alpha"/>
    <property type="match status" value="1"/>
</dbReference>
<dbReference type="SUPFAM" id="SSF55874">
    <property type="entry name" value="ATPase domain of HSP90 chaperone/DNA topoisomerase II/histidine kinase"/>
    <property type="match status" value="1"/>
</dbReference>